<dbReference type="OrthoDB" id="9785164at2"/>
<evidence type="ECO:0000313" key="3">
    <source>
        <dbReference type="EMBL" id="RXR29428.1"/>
    </source>
</evidence>
<dbReference type="Pfam" id="PF13972">
    <property type="entry name" value="TetR"/>
    <property type="match status" value="1"/>
</dbReference>
<dbReference type="GO" id="GO:0003677">
    <property type="term" value="F:DNA binding"/>
    <property type="evidence" value="ECO:0007669"/>
    <property type="project" value="UniProtKB-UniRule"/>
</dbReference>
<comment type="caution">
    <text evidence="3">The sequence shown here is derived from an EMBL/GenBank/DDBJ whole genome shotgun (WGS) entry which is preliminary data.</text>
</comment>
<evidence type="ECO:0000256" key="1">
    <source>
        <dbReference type="ARBA" id="ARBA00023125"/>
    </source>
</evidence>
<dbReference type="Gene3D" id="1.10.357.10">
    <property type="entry name" value="Tetracycline Repressor, domain 2"/>
    <property type="match status" value="1"/>
</dbReference>
<sequence>MENIKLKILDQAKKLFNDKGVSNVSIREIAREIGISHSNLIYHFKDKNLLLTHLHQQILDAAVEINREISKEENTLKSVFISTVKGFKIIYDFRFFMIDFNSILLENKELHQQIKEIEAFRYNLYEVKIAKMIDEEIFRNEVYKNEYADLISQIRIFSDYWVSSSQVYEQYPQSSIKKYARLFLCHFRPFLTPKGHKMFIQLLSEFEL</sequence>
<feature type="DNA-binding region" description="H-T-H motif" evidence="2">
    <location>
        <begin position="25"/>
        <end position="44"/>
    </location>
</feature>
<dbReference type="PRINTS" id="PR00455">
    <property type="entry name" value="HTHTETR"/>
</dbReference>
<gene>
    <name evidence="3" type="ORF">EQG68_13155</name>
</gene>
<proteinExistence type="predicted"/>
<dbReference type="SUPFAM" id="SSF46689">
    <property type="entry name" value="Homeodomain-like"/>
    <property type="match status" value="1"/>
</dbReference>
<dbReference type="PROSITE" id="PS50977">
    <property type="entry name" value="HTH_TETR_2"/>
    <property type="match status" value="1"/>
</dbReference>
<name>A0A4Q1KI16_9FLAO</name>
<dbReference type="Proteomes" id="UP000289734">
    <property type="component" value="Unassembled WGS sequence"/>
</dbReference>
<keyword evidence="1 2" id="KW-0238">DNA-binding</keyword>
<dbReference type="RefSeq" id="WP_129465354.1">
    <property type="nucleotide sequence ID" value="NZ_JACSXZ010000001.1"/>
</dbReference>
<dbReference type="InterPro" id="IPR009057">
    <property type="entry name" value="Homeodomain-like_sf"/>
</dbReference>
<dbReference type="AlphaFoldDB" id="A0A4Q1KI16"/>
<accession>A0A4Q1KI16</accession>
<dbReference type="InterPro" id="IPR050624">
    <property type="entry name" value="HTH-type_Tx_Regulator"/>
</dbReference>
<dbReference type="Pfam" id="PF00440">
    <property type="entry name" value="TetR_N"/>
    <property type="match status" value="1"/>
</dbReference>
<evidence type="ECO:0000313" key="4">
    <source>
        <dbReference type="Proteomes" id="UP000289734"/>
    </source>
</evidence>
<dbReference type="EMBL" id="SBKQ01000014">
    <property type="protein sequence ID" value="RXR29428.1"/>
    <property type="molecule type" value="Genomic_DNA"/>
</dbReference>
<keyword evidence="4" id="KW-1185">Reference proteome</keyword>
<dbReference type="InterPro" id="IPR025722">
    <property type="entry name" value="TetR"/>
</dbReference>
<protein>
    <submittedName>
        <fullName evidence="3">TetR/AcrR family transcriptional regulator</fullName>
    </submittedName>
</protein>
<dbReference type="InterPro" id="IPR001647">
    <property type="entry name" value="HTH_TetR"/>
</dbReference>
<dbReference type="PANTHER" id="PTHR43479:SF11">
    <property type="entry name" value="ACREF_ENVCD OPERON REPRESSOR-RELATED"/>
    <property type="match status" value="1"/>
</dbReference>
<evidence type="ECO:0000256" key="2">
    <source>
        <dbReference type="PROSITE-ProRule" id="PRU00335"/>
    </source>
</evidence>
<reference evidence="4" key="1">
    <citation type="submission" date="2019-01" db="EMBL/GenBank/DDBJ databases">
        <title>Cytophagaceae bacterium strain CAR-16.</title>
        <authorList>
            <person name="Chen W.-M."/>
        </authorList>
    </citation>
    <scope>NUCLEOTIDE SEQUENCE [LARGE SCALE GENOMIC DNA]</scope>
    <source>
        <strain evidence="4">ICH-30</strain>
    </source>
</reference>
<organism evidence="3 4">
    <name type="scientific">Flavobacterium piscinae</name>
    <dbReference type="NCBI Taxonomy" id="2506424"/>
    <lineage>
        <taxon>Bacteria</taxon>
        <taxon>Pseudomonadati</taxon>
        <taxon>Bacteroidota</taxon>
        <taxon>Flavobacteriia</taxon>
        <taxon>Flavobacteriales</taxon>
        <taxon>Flavobacteriaceae</taxon>
        <taxon>Flavobacterium</taxon>
    </lineage>
</organism>
<dbReference type="PANTHER" id="PTHR43479">
    <property type="entry name" value="ACREF/ENVCD OPERON REPRESSOR-RELATED"/>
    <property type="match status" value="1"/>
</dbReference>